<dbReference type="EMBL" id="BSYJ01000002">
    <property type="protein sequence ID" value="GMG86486.1"/>
    <property type="molecule type" value="Genomic_DNA"/>
</dbReference>
<evidence type="ECO:0000313" key="7">
    <source>
        <dbReference type="EMBL" id="GMG86486.1"/>
    </source>
</evidence>
<proteinExistence type="predicted"/>
<dbReference type="PANTHER" id="PTHR43519">
    <property type="entry name" value="ATP-DEPENDENT RNA HELICASE HRPB"/>
    <property type="match status" value="1"/>
</dbReference>
<dbReference type="SMART" id="SM00847">
    <property type="entry name" value="HA2"/>
    <property type="match status" value="1"/>
</dbReference>
<keyword evidence="2" id="KW-0378">Hydrolase</keyword>
<dbReference type="InterPro" id="IPR007502">
    <property type="entry name" value="Helicase-assoc_dom"/>
</dbReference>
<dbReference type="CDD" id="cd18791">
    <property type="entry name" value="SF2_C_RHA"/>
    <property type="match status" value="1"/>
</dbReference>
<organism evidence="7 8">
    <name type="scientific">Biformimicrobium ophioploci</name>
    <dbReference type="NCBI Taxonomy" id="3036711"/>
    <lineage>
        <taxon>Bacteria</taxon>
        <taxon>Pseudomonadati</taxon>
        <taxon>Pseudomonadota</taxon>
        <taxon>Gammaproteobacteria</taxon>
        <taxon>Cellvibrionales</taxon>
        <taxon>Microbulbiferaceae</taxon>
        <taxon>Biformimicrobium</taxon>
    </lineage>
</organism>
<feature type="domain" description="Helicase ATP-binding" evidence="5">
    <location>
        <begin position="18"/>
        <end position="183"/>
    </location>
</feature>
<evidence type="ECO:0000256" key="1">
    <source>
        <dbReference type="ARBA" id="ARBA00022741"/>
    </source>
</evidence>
<reference evidence="7 8" key="1">
    <citation type="submission" date="2023-04" db="EMBL/GenBank/DDBJ databases">
        <title>Marinobulbifer ophiurae gen. nov., sp. Nov., isolate from tissue of brittle star Ophioplocus japonicus.</title>
        <authorList>
            <person name="Kawano K."/>
            <person name="Sawayama S."/>
            <person name="Nakagawa S."/>
        </authorList>
    </citation>
    <scope>NUCLEOTIDE SEQUENCE [LARGE SCALE GENOMIC DNA]</scope>
    <source>
        <strain evidence="7 8">NKW57</strain>
    </source>
</reference>
<keyword evidence="1" id="KW-0547">Nucleotide-binding</keyword>
<evidence type="ECO:0000259" key="5">
    <source>
        <dbReference type="PROSITE" id="PS51192"/>
    </source>
</evidence>
<dbReference type="NCBIfam" id="TIGR01970">
    <property type="entry name" value="DEAH_box_HrpB"/>
    <property type="match status" value="1"/>
</dbReference>
<dbReference type="InterPro" id="IPR013689">
    <property type="entry name" value="RNA_helicase_ATP-dep_HrpB_C"/>
</dbReference>
<keyword evidence="4" id="KW-0067">ATP-binding</keyword>
<accession>A0ABQ6LWL8</accession>
<evidence type="ECO:0000259" key="6">
    <source>
        <dbReference type="PROSITE" id="PS51194"/>
    </source>
</evidence>
<dbReference type="Pfam" id="PF00271">
    <property type="entry name" value="Helicase_C"/>
    <property type="match status" value="1"/>
</dbReference>
<dbReference type="InterPro" id="IPR001650">
    <property type="entry name" value="Helicase_C-like"/>
</dbReference>
<dbReference type="PROSITE" id="PS51192">
    <property type="entry name" value="HELICASE_ATP_BIND_1"/>
    <property type="match status" value="1"/>
</dbReference>
<dbReference type="InterPro" id="IPR027417">
    <property type="entry name" value="P-loop_NTPase"/>
</dbReference>
<dbReference type="PANTHER" id="PTHR43519:SF1">
    <property type="entry name" value="ATP-DEPENDENT RNA HELICASE HRPB"/>
    <property type="match status" value="1"/>
</dbReference>
<dbReference type="PIRSF" id="PIRSF005496">
    <property type="entry name" value="ATP_hel_hrpB"/>
    <property type="match status" value="1"/>
</dbReference>
<gene>
    <name evidence="7" type="primary">hrpB</name>
    <name evidence="7" type="ORF">MNKW57_08070</name>
</gene>
<comment type="caution">
    <text evidence="7">The sequence shown here is derived from an EMBL/GenBank/DDBJ whole genome shotgun (WGS) entry which is preliminary data.</text>
</comment>
<dbReference type="CDD" id="cd17990">
    <property type="entry name" value="DEXHc_HrpB"/>
    <property type="match status" value="1"/>
</dbReference>
<dbReference type="InterPro" id="IPR011545">
    <property type="entry name" value="DEAD/DEAH_box_helicase_dom"/>
</dbReference>
<dbReference type="SMART" id="SM00487">
    <property type="entry name" value="DEXDc"/>
    <property type="match status" value="1"/>
</dbReference>
<dbReference type="Gene3D" id="3.40.50.300">
    <property type="entry name" value="P-loop containing nucleotide triphosphate hydrolases"/>
    <property type="match status" value="2"/>
</dbReference>
<evidence type="ECO:0000256" key="4">
    <source>
        <dbReference type="ARBA" id="ARBA00022840"/>
    </source>
</evidence>
<dbReference type="PROSITE" id="PS51194">
    <property type="entry name" value="HELICASE_CTER"/>
    <property type="match status" value="1"/>
</dbReference>
<protein>
    <submittedName>
        <fullName evidence="7">ATP-dependent helicase HrpB</fullName>
    </submittedName>
</protein>
<keyword evidence="3 7" id="KW-0347">Helicase</keyword>
<dbReference type="GO" id="GO:0004386">
    <property type="term" value="F:helicase activity"/>
    <property type="evidence" value="ECO:0007669"/>
    <property type="project" value="UniProtKB-KW"/>
</dbReference>
<feature type="domain" description="Helicase C-terminal" evidence="6">
    <location>
        <begin position="206"/>
        <end position="378"/>
    </location>
</feature>
<dbReference type="Proteomes" id="UP001224392">
    <property type="component" value="Unassembled WGS sequence"/>
</dbReference>
<dbReference type="SUPFAM" id="SSF52540">
    <property type="entry name" value="P-loop containing nucleoside triphosphate hydrolases"/>
    <property type="match status" value="1"/>
</dbReference>
<keyword evidence="8" id="KW-1185">Reference proteome</keyword>
<sequence>MFMADKKLPIAAVLPAICEALEQGDELVLEAPPGAGKTTTVPLALLDAPWRDGRKILVLEPRRVAARAAAERMAQLLGESVGETVGYSIRLERKTSRATVIEVVTEGILTRRLQQDPELSDTACVIFDEFHERNIHSDLGLGLCLQSRELFRETPLKLLVMSATLDGASVASLLGDASLLRSEGRSFPVEMVYDRALKPDERLEERLPCLVLRALEENTGDVLVFLPGQREIRAVQSALRDRVDAGTALLPLHGGVPPKEQQQAIAPLPAGGPFQRKVVLATDIAETSLTIEGVNTVVDCGLARKPKFDPRTGMTRLATERISRASATQRAGRAGRLAPGRCYRLWGETLQAQLVPHAEPEILQADLAPLVLQLLQWGVADPAELEWLDTPPASASAQALALLQELGVASGEQLTPHGEQVAALPAHPRLAHMLVIGAQAGFAGEAAQLAAFLGERNPLGGGADIHFALEVIDNTRHCERQHQGWLRRVQAQAKQYAGMLKDIRKLEAATVTQVQSVGFLLASAYPDRIARLREGSRHQYLLANGRAAKLADRDALAGTEWLAVGEIGGIAGQREDRIFAASALDPELFETALAELLHEDEIVAWQQGRMVAEARRHIGRIILSSRPLRNLDQAHKTRALVNYIREQGLQLLPWTDSLRQWRARVALVRATTGDTCWPDLSDAALLRELESWLGPFLGDVKSLADLKRVDLQGALQALLPWPLPQQLGELAPQRLQVPSGSSIAIDYCQSPPVLEVKLQEMFGCRQTPTVVNGKVKLLVHLLSPARRPLQITQDLEGFWNGSYQDVKKDMKGRYPKHPWPDNPWEAQATRFTK</sequence>
<evidence type="ECO:0000256" key="3">
    <source>
        <dbReference type="ARBA" id="ARBA00022806"/>
    </source>
</evidence>
<dbReference type="Pfam" id="PF00270">
    <property type="entry name" value="DEAD"/>
    <property type="match status" value="1"/>
</dbReference>
<dbReference type="SMART" id="SM00490">
    <property type="entry name" value="HELICc"/>
    <property type="match status" value="1"/>
</dbReference>
<dbReference type="Pfam" id="PF08482">
    <property type="entry name" value="HrpB_C"/>
    <property type="match status" value="1"/>
</dbReference>
<evidence type="ECO:0000313" key="8">
    <source>
        <dbReference type="Proteomes" id="UP001224392"/>
    </source>
</evidence>
<dbReference type="InterPro" id="IPR049614">
    <property type="entry name" value="HrpB_DEXH"/>
</dbReference>
<evidence type="ECO:0000256" key="2">
    <source>
        <dbReference type="ARBA" id="ARBA00022801"/>
    </source>
</evidence>
<dbReference type="InterPro" id="IPR010225">
    <property type="entry name" value="HrpB"/>
</dbReference>
<name>A0ABQ6LWL8_9GAMM</name>
<dbReference type="InterPro" id="IPR014001">
    <property type="entry name" value="Helicase_ATP-bd"/>
</dbReference>
<dbReference type="Gene3D" id="1.20.120.1080">
    <property type="match status" value="1"/>
</dbReference>